<dbReference type="Proteomes" id="UP000177803">
    <property type="component" value="Unassembled WGS sequence"/>
</dbReference>
<reference evidence="2 3" key="1">
    <citation type="journal article" date="2016" name="Nat. Commun.">
        <title>Thousands of microbial genomes shed light on interconnected biogeochemical processes in an aquifer system.</title>
        <authorList>
            <person name="Anantharaman K."/>
            <person name="Brown C.T."/>
            <person name="Hug L.A."/>
            <person name="Sharon I."/>
            <person name="Castelle C.J."/>
            <person name="Probst A.J."/>
            <person name="Thomas B.C."/>
            <person name="Singh A."/>
            <person name="Wilkins M.J."/>
            <person name="Karaoz U."/>
            <person name="Brodie E.L."/>
            <person name="Williams K.H."/>
            <person name="Hubbard S.S."/>
            <person name="Banfield J.F."/>
        </authorList>
    </citation>
    <scope>NUCLEOTIDE SEQUENCE [LARGE SCALE GENOMIC DNA]</scope>
</reference>
<proteinExistence type="predicted"/>
<gene>
    <name evidence="2" type="ORF">A2261_00245</name>
</gene>
<dbReference type="EMBL" id="MFQR01000019">
    <property type="protein sequence ID" value="OGH84454.1"/>
    <property type="molecule type" value="Genomic_DNA"/>
</dbReference>
<evidence type="ECO:0000313" key="3">
    <source>
        <dbReference type="Proteomes" id="UP000177803"/>
    </source>
</evidence>
<dbReference type="Pfam" id="PF20221">
    <property type="entry name" value="DUF6580"/>
    <property type="match status" value="1"/>
</dbReference>
<name>A0A1F6NLD2_9BACT</name>
<sequence>MKKLLPIYLLLILAVASRFLPHPANFTAIGAIAMFGGLYLPRRYAVVGPLVAMFVSDIFLGFYHPVTMASVYLGFIIMTGIGLAVRQDKKITTVLGGTILGSVIFFLITNLSVWIFGGMYAQNLSGLVQCYYMAIPFFKNTLAGDLTYVTILVGGYELATHTANQYRLSHQ</sequence>
<evidence type="ECO:0000256" key="1">
    <source>
        <dbReference type="SAM" id="Phobius"/>
    </source>
</evidence>
<keyword evidence="1" id="KW-0472">Membrane</keyword>
<feature type="transmembrane region" description="Helical" evidence="1">
    <location>
        <begin position="69"/>
        <end position="85"/>
    </location>
</feature>
<comment type="caution">
    <text evidence="2">The sequence shown here is derived from an EMBL/GenBank/DDBJ whole genome shotgun (WGS) entry which is preliminary data.</text>
</comment>
<dbReference type="AlphaFoldDB" id="A0A1F6NLD2"/>
<evidence type="ECO:0008006" key="4">
    <source>
        <dbReference type="Google" id="ProtNLM"/>
    </source>
</evidence>
<dbReference type="InterPro" id="IPR046487">
    <property type="entry name" value="DUF6580"/>
</dbReference>
<feature type="transmembrane region" description="Helical" evidence="1">
    <location>
        <begin position="91"/>
        <end position="116"/>
    </location>
</feature>
<evidence type="ECO:0000313" key="2">
    <source>
        <dbReference type="EMBL" id="OGH84454.1"/>
    </source>
</evidence>
<protein>
    <recommendedName>
        <fullName evidence="4">Rod shape-determining protein MreD</fullName>
    </recommendedName>
</protein>
<accession>A0A1F6NLD2</accession>
<keyword evidence="1" id="KW-0812">Transmembrane</keyword>
<keyword evidence="1" id="KW-1133">Transmembrane helix</keyword>
<organism evidence="2 3">
    <name type="scientific">Candidatus Magasanikbacteria bacterium RIFOXYA2_FULL_44_8</name>
    <dbReference type="NCBI Taxonomy" id="1798696"/>
    <lineage>
        <taxon>Bacteria</taxon>
        <taxon>Candidatus Magasanikiibacteriota</taxon>
    </lineage>
</organism>